<feature type="repeat" description="CSPG" evidence="5">
    <location>
        <begin position="813"/>
        <end position="915"/>
    </location>
</feature>
<dbReference type="InterPro" id="IPR039005">
    <property type="entry name" value="CSPG_rpt"/>
</dbReference>
<dbReference type="InterPro" id="IPR051561">
    <property type="entry name" value="FRAS1_ECM"/>
</dbReference>
<gene>
    <name evidence="7" type="ORF">BSL78_15975</name>
</gene>
<evidence type="ECO:0000313" key="7">
    <source>
        <dbReference type="EMBL" id="PIK47167.1"/>
    </source>
</evidence>
<keyword evidence="2" id="KW-0732">Signal</keyword>
<keyword evidence="3" id="KW-0677">Repeat</keyword>
<feature type="repeat" description="CSPG" evidence="5">
    <location>
        <begin position="575"/>
        <end position="666"/>
    </location>
</feature>
<keyword evidence="4" id="KW-0325">Glycoprotein</keyword>
<dbReference type="EMBL" id="MRZV01000598">
    <property type="protein sequence ID" value="PIK47167.1"/>
    <property type="molecule type" value="Genomic_DNA"/>
</dbReference>
<feature type="repeat" description="CSPG" evidence="5">
    <location>
        <begin position="311"/>
        <end position="421"/>
    </location>
</feature>
<dbReference type="Proteomes" id="UP000230750">
    <property type="component" value="Unassembled WGS sequence"/>
</dbReference>
<feature type="repeat" description="CSPG" evidence="5">
    <location>
        <begin position="1127"/>
        <end position="1219"/>
    </location>
</feature>
<dbReference type="Pfam" id="PF19309">
    <property type="entry name" value="Frem_N"/>
    <property type="match status" value="1"/>
</dbReference>
<proteinExistence type="predicted"/>
<dbReference type="GO" id="GO:0009653">
    <property type="term" value="P:anatomical structure morphogenesis"/>
    <property type="evidence" value="ECO:0007669"/>
    <property type="project" value="TreeGrafter"/>
</dbReference>
<protein>
    <submittedName>
        <fullName evidence="7">Extracellular matrix protein 3</fullName>
    </submittedName>
</protein>
<evidence type="ECO:0000259" key="6">
    <source>
        <dbReference type="Pfam" id="PF19309"/>
    </source>
</evidence>
<feature type="repeat" description="CSPG" evidence="5">
    <location>
        <begin position="446"/>
        <end position="553"/>
    </location>
</feature>
<dbReference type="InterPro" id="IPR045658">
    <property type="entry name" value="FRAS1-rel_N"/>
</dbReference>
<evidence type="ECO:0000313" key="8">
    <source>
        <dbReference type="Proteomes" id="UP000230750"/>
    </source>
</evidence>
<keyword evidence="8" id="KW-1185">Reference proteome</keyword>
<name>A0A2G8KGP3_STIJA</name>
<feature type="repeat" description="CSPG" evidence="5">
    <location>
        <begin position="202"/>
        <end position="290"/>
    </location>
</feature>
<feature type="repeat" description="CSPG" evidence="5">
    <location>
        <begin position="80"/>
        <end position="179"/>
    </location>
</feature>
<feature type="domain" description="FRAS1-related extracellular matrix protein N-terminal" evidence="6">
    <location>
        <begin position="2"/>
        <end position="51"/>
    </location>
</feature>
<evidence type="ECO:0000256" key="1">
    <source>
        <dbReference type="ARBA" id="ARBA00022723"/>
    </source>
</evidence>
<dbReference type="PANTHER" id="PTHR45739">
    <property type="entry name" value="MATRIX PROTEIN, PUTATIVE-RELATED"/>
    <property type="match status" value="1"/>
</dbReference>
<evidence type="ECO:0000256" key="5">
    <source>
        <dbReference type="PROSITE-ProRule" id="PRU01201"/>
    </source>
</evidence>
<dbReference type="PROSITE" id="PS51854">
    <property type="entry name" value="CSPG"/>
    <property type="match status" value="10"/>
</dbReference>
<evidence type="ECO:0000256" key="2">
    <source>
        <dbReference type="ARBA" id="ARBA00022729"/>
    </source>
</evidence>
<dbReference type="PANTHER" id="PTHR45739:SF8">
    <property type="entry name" value="FRAS1-RELATED EXTRACELLULAR MATRIX PROTEIN 1"/>
    <property type="match status" value="1"/>
</dbReference>
<organism evidence="7 8">
    <name type="scientific">Stichopus japonicus</name>
    <name type="common">Sea cucumber</name>
    <dbReference type="NCBI Taxonomy" id="307972"/>
    <lineage>
        <taxon>Eukaryota</taxon>
        <taxon>Metazoa</taxon>
        <taxon>Echinodermata</taxon>
        <taxon>Eleutherozoa</taxon>
        <taxon>Echinozoa</taxon>
        <taxon>Holothuroidea</taxon>
        <taxon>Aspidochirotacea</taxon>
        <taxon>Aspidochirotida</taxon>
        <taxon>Stichopodidae</taxon>
        <taxon>Apostichopus</taxon>
    </lineage>
</organism>
<dbReference type="GO" id="GO:0046872">
    <property type="term" value="F:metal ion binding"/>
    <property type="evidence" value="ECO:0007669"/>
    <property type="project" value="UniProtKB-KW"/>
</dbReference>
<evidence type="ECO:0000256" key="3">
    <source>
        <dbReference type="ARBA" id="ARBA00022737"/>
    </source>
</evidence>
<reference evidence="7 8" key="1">
    <citation type="journal article" date="2017" name="PLoS Biol.">
        <title>The sea cucumber genome provides insights into morphological evolution and visceral regeneration.</title>
        <authorList>
            <person name="Zhang X."/>
            <person name="Sun L."/>
            <person name="Yuan J."/>
            <person name="Sun Y."/>
            <person name="Gao Y."/>
            <person name="Zhang L."/>
            <person name="Li S."/>
            <person name="Dai H."/>
            <person name="Hamel J.F."/>
            <person name="Liu C."/>
            <person name="Yu Y."/>
            <person name="Liu S."/>
            <person name="Lin W."/>
            <person name="Guo K."/>
            <person name="Jin S."/>
            <person name="Xu P."/>
            <person name="Storey K.B."/>
            <person name="Huan P."/>
            <person name="Zhang T."/>
            <person name="Zhou Y."/>
            <person name="Zhang J."/>
            <person name="Lin C."/>
            <person name="Li X."/>
            <person name="Xing L."/>
            <person name="Huo D."/>
            <person name="Sun M."/>
            <person name="Wang L."/>
            <person name="Mercier A."/>
            <person name="Li F."/>
            <person name="Yang H."/>
            <person name="Xiang J."/>
        </authorList>
    </citation>
    <scope>NUCLEOTIDE SEQUENCE [LARGE SCALE GENOMIC DNA]</scope>
    <source>
        <strain evidence="7">Shaxun</strain>
        <tissue evidence="7">Muscle</tissue>
    </source>
</reference>
<feature type="repeat" description="CSPG" evidence="5">
    <location>
        <begin position="1007"/>
        <end position="1106"/>
    </location>
</feature>
<accession>A0A2G8KGP3</accession>
<evidence type="ECO:0000256" key="4">
    <source>
        <dbReference type="ARBA" id="ARBA00023180"/>
    </source>
</evidence>
<feature type="repeat" description="CSPG" evidence="5">
    <location>
        <begin position="1239"/>
        <end position="1329"/>
    </location>
</feature>
<keyword evidence="1" id="KW-0479">Metal-binding</keyword>
<comment type="caution">
    <text evidence="7">The sequence shown here is derived from an EMBL/GenBank/DDBJ whole genome shotgun (WGS) entry which is preliminary data.</text>
</comment>
<feature type="repeat" description="CSPG" evidence="5">
    <location>
        <begin position="692"/>
        <end position="784"/>
    </location>
</feature>
<dbReference type="OrthoDB" id="430044at2759"/>
<dbReference type="Pfam" id="PF16184">
    <property type="entry name" value="Cadherin_3"/>
    <property type="match status" value="11"/>
</dbReference>
<sequence>MSGLPRYGEVVNLEGQIGEPIECNDFLGRGVAYRHTADTASPRRDYIPAVVELIDDDDSVSVREYFQIMVRIADGAANTPPTFDIAKAMFVQEIDQFIMTAITSDVVAATDFETDDRDVVFNITTPLGPGEGYIVSTDDRNQPISSFTQADVEDLKIAYVPPAEDSEEQRVFEVFLEAVDSELLTSESSSVMFVVYPKNTLAPITTRNTGITLFEGQSRVLRPDLNLEISDEDNLDDVIIAPIDGLRHGELRVRGVVQKFFTIQDLQNGHVSYHHDGTDTFSDNIIFRMTDGQNEVEFLFPVTIMSLDDEPPIVDVNTGILTDESAIVPISSNILSATDIDSEDTLIRFILEPPYSTVSEFVLRQLQRPNDPENWVLVDGIYEQTVTEFHLFDILQNRLHYKHIGGHNTEVYMDRIPFRVADNSEPPNQSPTEVFIAKIRPVDNQPPYLYPGTTLEKTVYEYEQTPIMKPTLRYTDLDSNDRNLLYIITMDPTDLNVNSGLPSAGFLVHVDNPNEPVTSFTQGMINHLKIAYQPPNRELGTNPRMIQFGFIVSDPEGNQAAPQTYNILLLPVDNKPPTVTNPGFFVQERANETMTPILLMAFDEDTPKEDLQFILQQGPRVGTFLFNDRPVQPGDTFGIEDIENERLVYVNSGAEETGDRIYLEVTDGIHYIPVEIHIGIIPIDDEAPTVQLPDGALGSYLEVLEQQSSLITSNILSATDEDTEDLMLTFILDRFPLHGLIERNGMAVDRFTQRDIINGYIRYRHTGGEIGMSSVRDNFNLTISDMSEDFIVGGNRITEIEVFVTILPMDNVAPTVVIEEPLVVDEGSTVPVTFDNINVTDEDTNDDDILCTIISPTQYGYLENISPAPGSEKSRAGQPITAFLVRDLRLNHLNYVQTLHQGIEPDSDMFQFECSDGNSLSGRKILNIEILSENDEPPEIFTRPFIVEEGGELIIDNALLSATDADEPKDELHFYIVNPPIYGRILYDGPDKIPVLNFTLEAIDDETPRLSVNDGLWLDIGEDSLITNRDLQATDLDSPDSNLTFIVRYLPEFGLLQRLDKLDTSVVAENLTIGSSFTQWEIDNQRIRFVHTGTSGGRDKIKFDVTDGENALIDRYFHITINDADNVYPDVINTGVELPEGGRVTLTTDVLTTTDLNSPDENLLFTITNPPIKGHLESTDNPGVAITSFTQLELAGNKIVYVHTSPDEMKMDSFQFQVTDGLNVVVRTFRISLSEVDNQYPVVSYQSLVLKEGGNKLITPFELSINDMDTPDPSSLVFTVTQLPVHGELLYNNTGSVISFTMEDVYNNLISYQHDGSETSVDSFSFTVSDGTHNKFHVYPDTDTLTQQPQKVPIRIFAVDNGMPQMVINRGAPTLMVLNTGELGFMITNKFLRAEDRDSEDDSLTYTITIPPEYGYLVSVNMGNVTITNFTQGKWNFTFAFHVISF</sequence>
<dbReference type="STRING" id="307972.A0A2G8KGP3"/>